<dbReference type="AlphaFoldDB" id="A0A9W7GUF3"/>
<keyword evidence="1" id="KW-0732">Signal</keyword>
<keyword evidence="4" id="KW-1185">Reference proteome</keyword>
<dbReference type="GO" id="GO:0016787">
    <property type="term" value="F:hydrolase activity"/>
    <property type="evidence" value="ECO:0007669"/>
    <property type="project" value="InterPro"/>
</dbReference>
<feature type="domain" description="Dienelactone hydrolase" evidence="2">
    <location>
        <begin position="61"/>
        <end position="268"/>
    </location>
</feature>
<name>A0A9W7GUF3_HIBTR</name>
<feature type="chain" id="PRO_5040920217" description="Dienelactone hydrolase domain-containing protein" evidence="1">
    <location>
        <begin position="19"/>
        <end position="270"/>
    </location>
</feature>
<dbReference type="PANTHER" id="PTHR17630">
    <property type="entry name" value="DIENELACTONE HYDROLASE"/>
    <property type="match status" value="1"/>
</dbReference>
<feature type="signal peptide" evidence="1">
    <location>
        <begin position="1"/>
        <end position="18"/>
    </location>
</feature>
<protein>
    <recommendedName>
        <fullName evidence="2">Dienelactone hydrolase domain-containing protein</fullName>
    </recommendedName>
</protein>
<dbReference type="Pfam" id="PF01738">
    <property type="entry name" value="DLH"/>
    <property type="match status" value="1"/>
</dbReference>
<dbReference type="OrthoDB" id="17560at2759"/>
<gene>
    <name evidence="3" type="ORF">HRI_000096400</name>
</gene>
<dbReference type="SUPFAM" id="SSF53474">
    <property type="entry name" value="alpha/beta-Hydrolases"/>
    <property type="match status" value="1"/>
</dbReference>
<dbReference type="Proteomes" id="UP001165190">
    <property type="component" value="Unassembled WGS sequence"/>
</dbReference>
<evidence type="ECO:0000313" key="3">
    <source>
        <dbReference type="EMBL" id="GMI64271.1"/>
    </source>
</evidence>
<accession>A0A9W7GUF3</accession>
<reference evidence="3" key="1">
    <citation type="submission" date="2023-05" db="EMBL/GenBank/DDBJ databases">
        <title>Genome and transcriptome analyses reveal genes involved in the formation of fine ridges on petal epidermal cells in Hibiscus trionum.</title>
        <authorList>
            <person name="Koshimizu S."/>
            <person name="Masuda S."/>
            <person name="Ishii T."/>
            <person name="Shirasu K."/>
            <person name="Hoshino A."/>
            <person name="Arita M."/>
        </authorList>
    </citation>
    <scope>NUCLEOTIDE SEQUENCE</scope>
    <source>
        <strain evidence="3">Hamamatsu line</strain>
    </source>
</reference>
<dbReference type="InterPro" id="IPR002925">
    <property type="entry name" value="Dienelactn_hydro"/>
</dbReference>
<dbReference type="Gene3D" id="3.40.50.1820">
    <property type="entry name" value="alpha/beta hydrolase"/>
    <property type="match status" value="1"/>
</dbReference>
<sequence>MFSAAALLFLLLIHGAHCVDPEFVQKLGGKKTVLSPHCVSNPPTLDSASGAGHVEKLAGFNTYVSGSLQSKLAVLLASDVYGYETPNLRKIADKVAAAGLYAVVPDFFYGEPFNPNRTDRPKDAWLKDHSPEKGFKDAKRMVGALKSKGVSKIGAAGFCWGAKAVIELAKIADVQAAVILHPSFVTVDDIKGVKVPLAILSAELDHAYPSELLKQFDEILKSNKVDRFVKMFPKCSHGWTLRYNASDPAAVSRANKAHHAMLKWFTKHLK</sequence>
<dbReference type="InterPro" id="IPR029058">
    <property type="entry name" value="AB_hydrolase_fold"/>
</dbReference>
<dbReference type="PANTHER" id="PTHR17630:SF97">
    <property type="entry name" value="ENDO-1,31,4-BETA-D-GLUCANASE-LIKE"/>
    <property type="match status" value="1"/>
</dbReference>
<organism evidence="3 4">
    <name type="scientific">Hibiscus trionum</name>
    <name type="common">Flower of an hour</name>
    <dbReference type="NCBI Taxonomy" id="183268"/>
    <lineage>
        <taxon>Eukaryota</taxon>
        <taxon>Viridiplantae</taxon>
        <taxon>Streptophyta</taxon>
        <taxon>Embryophyta</taxon>
        <taxon>Tracheophyta</taxon>
        <taxon>Spermatophyta</taxon>
        <taxon>Magnoliopsida</taxon>
        <taxon>eudicotyledons</taxon>
        <taxon>Gunneridae</taxon>
        <taxon>Pentapetalae</taxon>
        <taxon>rosids</taxon>
        <taxon>malvids</taxon>
        <taxon>Malvales</taxon>
        <taxon>Malvaceae</taxon>
        <taxon>Malvoideae</taxon>
        <taxon>Hibiscus</taxon>
    </lineage>
</organism>
<dbReference type="EMBL" id="BSYR01000003">
    <property type="protein sequence ID" value="GMI64271.1"/>
    <property type="molecule type" value="Genomic_DNA"/>
</dbReference>
<evidence type="ECO:0000256" key="1">
    <source>
        <dbReference type="SAM" id="SignalP"/>
    </source>
</evidence>
<proteinExistence type="predicted"/>
<evidence type="ECO:0000313" key="4">
    <source>
        <dbReference type="Proteomes" id="UP001165190"/>
    </source>
</evidence>
<evidence type="ECO:0000259" key="2">
    <source>
        <dbReference type="Pfam" id="PF01738"/>
    </source>
</evidence>
<comment type="caution">
    <text evidence="3">The sequence shown here is derived from an EMBL/GenBank/DDBJ whole genome shotgun (WGS) entry which is preliminary data.</text>
</comment>